<dbReference type="PANTHER" id="PTHR30015:SF6">
    <property type="entry name" value="SLL1429 PROTEIN"/>
    <property type="match status" value="1"/>
</dbReference>
<dbReference type="GO" id="GO:0004519">
    <property type="term" value="F:endonuclease activity"/>
    <property type="evidence" value="ECO:0007669"/>
    <property type="project" value="UniProtKB-KW"/>
</dbReference>
<feature type="domain" description="Restriction endonuclease type IV Mrr" evidence="1">
    <location>
        <begin position="185"/>
        <end position="299"/>
    </location>
</feature>
<reference evidence="2 3" key="1">
    <citation type="submission" date="2020-02" db="EMBL/GenBank/DDBJ databases">
        <title>Genome sequence of the type strain DSM 27180 of Arthrobacter silviterrae.</title>
        <authorList>
            <person name="Gao J."/>
            <person name="Sun J."/>
        </authorList>
    </citation>
    <scope>NUCLEOTIDE SEQUENCE [LARGE SCALE GENOMIC DNA]</scope>
    <source>
        <strain evidence="2 3">DSM 27180</strain>
    </source>
</reference>
<dbReference type="InterPro" id="IPR011335">
    <property type="entry name" value="Restrct_endonuc-II-like"/>
</dbReference>
<comment type="caution">
    <text evidence="2">The sequence shown here is derived from an EMBL/GenBank/DDBJ whole genome shotgun (WGS) entry which is preliminary data.</text>
</comment>
<dbReference type="SUPFAM" id="SSF52980">
    <property type="entry name" value="Restriction endonuclease-like"/>
    <property type="match status" value="1"/>
</dbReference>
<keyword evidence="2" id="KW-0378">Hydrolase</keyword>
<dbReference type="PANTHER" id="PTHR30015">
    <property type="entry name" value="MRR RESTRICTION SYSTEM PROTEIN"/>
    <property type="match status" value="1"/>
</dbReference>
<organism evidence="2 3">
    <name type="scientific">Arthrobacter silviterrae</name>
    <dbReference type="NCBI Taxonomy" id="2026658"/>
    <lineage>
        <taxon>Bacteria</taxon>
        <taxon>Bacillati</taxon>
        <taxon>Actinomycetota</taxon>
        <taxon>Actinomycetes</taxon>
        <taxon>Micrococcales</taxon>
        <taxon>Micrococcaceae</taxon>
        <taxon>Arthrobacter</taxon>
    </lineage>
</organism>
<dbReference type="InterPro" id="IPR011856">
    <property type="entry name" value="tRNA_endonuc-like_dom_sf"/>
</dbReference>
<accession>A0ABX0DKQ1</accession>
<dbReference type="Pfam" id="PF04471">
    <property type="entry name" value="Mrr_cat"/>
    <property type="match status" value="1"/>
</dbReference>
<gene>
    <name evidence="2" type="ORF">G6N77_15300</name>
</gene>
<sequence length="324" mass="36545">MVENENQEPEVMPFGHDWDGRLEEWLVLVEKFDPYGTSDCGDAPTWSFPTEALVKEYVASIETRREEQVRQLLRCFLFETVTFGSDRRTQETLKSLGGRSVMEPLMSTEYAKRLLRRPNMAHPGVRWILDLLPSKPELAISVIDAYLTASAQILPDGRLSGLWDASALISARYMSRKSNAGAEVLRSITPRELERLTARLYTKMGYQCELTQASRDGGRDVIAKLEQPGRREHRVIDCAHYAGTVPITKARALLGVASNEHATSAVLLTTGHISKSTRKEAAANSKLDLVDGERLIDLLDENFGRDWPQSINYWIQWPIRGAEN</sequence>
<evidence type="ECO:0000313" key="2">
    <source>
        <dbReference type="EMBL" id="NGN84812.1"/>
    </source>
</evidence>
<protein>
    <submittedName>
        <fullName evidence="2">Restriction endonuclease</fullName>
    </submittedName>
</protein>
<evidence type="ECO:0000259" key="1">
    <source>
        <dbReference type="Pfam" id="PF04471"/>
    </source>
</evidence>
<dbReference type="RefSeq" id="WP_165183036.1">
    <property type="nucleotide sequence ID" value="NZ_JAAKZI010000030.1"/>
</dbReference>
<keyword evidence="2" id="KW-0540">Nuclease</keyword>
<evidence type="ECO:0000313" key="3">
    <source>
        <dbReference type="Proteomes" id="UP000479226"/>
    </source>
</evidence>
<dbReference type="Proteomes" id="UP000479226">
    <property type="component" value="Unassembled WGS sequence"/>
</dbReference>
<dbReference type="InterPro" id="IPR007560">
    <property type="entry name" value="Restrct_endonuc_IV_Mrr"/>
</dbReference>
<dbReference type="Gene3D" id="3.40.1350.10">
    <property type="match status" value="1"/>
</dbReference>
<keyword evidence="2" id="KW-0255">Endonuclease</keyword>
<name>A0ABX0DKQ1_9MICC</name>
<keyword evidence="3" id="KW-1185">Reference proteome</keyword>
<dbReference type="InterPro" id="IPR052906">
    <property type="entry name" value="Type_IV_Methyl-Rstrct_Enzyme"/>
</dbReference>
<proteinExistence type="predicted"/>
<dbReference type="EMBL" id="JAAKZI010000030">
    <property type="protein sequence ID" value="NGN84812.1"/>
    <property type="molecule type" value="Genomic_DNA"/>
</dbReference>